<comment type="caution">
    <text evidence="2">The sequence shown here is derived from an EMBL/GenBank/DDBJ whole genome shotgun (WGS) entry which is preliminary data.</text>
</comment>
<protein>
    <submittedName>
        <fullName evidence="2">Putative tellurite resistance protein B-like protein</fullName>
    </submittedName>
</protein>
<keyword evidence="1" id="KW-0472">Membrane</keyword>
<evidence type="ECO:0000313" key="3">
    <source>
        <dbReference type="Proteomes" id="UP000245631"/>
    </source>
</evidence>
<keyword evidence="1" id="KW-0812">Transmembrane</keyword>
<sequence>MRCGRFETGRLAEPTFRVGFVRNFCALKQGESSPIVARIWGDVGMPFLIAILGVLGAAAFWWYRMKAMNDAAREVADVVGRVQGNIRRKKLRKQAALSPLTAIDDPVVAAATLITAIVSENGPILPQREAVIRAVISEIADKKKTDEAVVYAKWAASQIDDTTIVIDKLAPFLRERLDVAERNDLLQMVNRAAQGGEKRLEISDQRILRLRQKLGFEVN</sequence>
<dbReference type="EMBL" id="QGGH01000003">
    <property type="protein sequence ID" value="PWJ91532.1"/>
    <property type="molecule type" value="Genomic_DNA"/>
</dbReference>
<proteinExistence type="predicted"/>
<feature type="transmembrane region" description="Helical" evidence="1">
    <location>
        <begin position="43"/>
        <end position="63"/>
    </location>
</feature>
<gene>
    <name evidence="2" type="ORF">C8D77_103229</name>
</gene>
<organism evidence="2 3">
    <name type="scientific">Rhizobium loti</name>
    <name type="common">Mesorhizobium loti</name>
    <dbReference type="NCBI Taxonomy" id="381"/>
    <lineage>
        <taxon>Bacteria</taxon>
        <taxon>Pseudomonadati</taxon>
        <taxon>Pseudomonadota</taxon>
        <taxon>Alphaproteobacteria</taxon>
        <taxon>Hyphomicrobiales</taxon>
        <taxon>Phyllobacteriaceae</taxon>
        <taxon>Mesorhizobium</taxon>
    </lineage>
</organism>
<evidence type="ECO:0000313" key="2">
    <source>
        <dbReference type="EMBL" id="PWJ91532.1"/>
    </source>
</evidence>
<reference evidence="2 3" key="1">
    <citation type="submission" date="2018-05" db="EMBL/GenBank/DDBJ databases">
        <title>Genomic Encyclopedia of Type Strains, Phase IV (KMG-IV): sequencing the most valuable type-strain genomes for metagenomic binning, comparative biology and taxonomic classification.</title>
        <authorList>
            <person name="Goeker M."/>
        </authorList>
    </citation>
    <scope>NUCLEOTIDE SEQUENCE [LARGE SCALE GENOMIC DNA]</scope>
    <source>
        <strain evidence="2 3">DSM 2626</strain>
    </source>
</reference>
<dbReference type="Proteomes" id="UP000245631">
    <property type="component" value="Unassembled WGS sequence"/>
</dbReference>
<accession>A0A8E2WCN0</accession>
<dbReference type="AlphaFoldDB" id="A0A8E2WCN0"/>
<evidence type="ECO:0000256" key="1">
    <source>
        <dbReference type="SAM" id="Phobius"/>
    </source>
</evidence>
<keyword evidence="1" id="KW-1133">Transmembrane helix</keyword>
<name>A0A8E2WCN0_RHILI</name>